<comment type="subunit">
    <text evidence="5 16">Homodimer.</text>
</comment>
<evidence type="ECO:0000256" key="11">
    <source>
        <dbReference type="ARBA" id="ARBA00022840"/>
    </source>
</evidence>
<dbReference type="CDD" id="cd24015">
    <property type="entry name" value="ASKHA_NBD_PanK-III"/>
    <property type="match status" value="1"/>
</dbReference>
<keyword evidence="13 16" id="KW-0173">Coenzyme A biosynthesis</keyword>
<dbReference type="GO" id="GO:0005524">
    <property type="term" value="F:ATP binding"/>
    <property type="evidence" value="ECO:0007669"/>
    <property type="project" value="UniProtKB-UniRule"/>
</dbReference>
<dbReference type="SUPFAM" id="SSF53067">
    <property type="entry name" value="Actin-like ATPase domain"/>
    <property type="match status" value="2"/>
</dbReference>
<comment type="pathway">
    <text evidence="4 16">Cofactor biosynthesis; coenzyme A biosynthesis; CoA from (R)-pantothenate: step 1/5.</text>
</comment>
<evidence type="ECO:0000256" key="13">
    <source>
        <dbReference type="ARBA" id="ARBA00022993"/>
    </source>
</evidence>
<accession>A0A7K1XTU4</accession>
<evidence type="ECO:0000256" key="10">
    <source>
        <dbReference type="ARBA" id="ARBA00022777"/>
    </source>
</evidence>
<keyword evidence="11 16" id="KW-0067">ATP-binding</keyword>
<evidence type="ECO:0000256" key="2">
    <source>
        <dbReference type="ARBA" id="ARBA00001958"/>
    </source>
</evidence>
<dbReference type="Proteomes" id="UP000451233">
    <property type="component" value="Unassembled WGS sequence"/>
</dbReference>
<keyword evidence="10 16" id="KW-0418">Kinase</keyword>
<keyword evidence="8 16" id="KW-0808">Transferase</keyword>
<dbReference type="GO" id="GO:0015937">
    <property type="term" value="P:coenzyme A biosynthetic process"/>
    <property type="evidence" value="ECO:0007669"/>
    <property type="project" value="UniProtKB-UniRule"/>
</dbReference>
<evidence type="ECO:0000256" key="1">
    <source>
        <dbReference type="ARBA" id="ARBA00001206"/>
    </source>
</evidence>
<comment type="function">
    <text evidence="16">Catalyzes the phosphorylation of pantothenate (Pan), the first step in CoA biosynthesis.</text>
</comment>
<dbReference type="GO" id="GO:0004594">
    <property type="term" value="F:pantothenate kinase activity"/>
    <property type="evidence" value="ECO:0007669"/>
    <property type="project" value="UniProtKB-UniRule"/>
</dbReference>
<feature type="binding site" evidence="16">
    <location>
        <position position="171"/>
    </location>
    <ligand>
        <name>substrate</name>
    </ligand>
</feature>
<keyword evidence="12 16" id="KW-0630">Potassium</keyword>
<dbReference type="EC" id="2.7.1.33" evidence="6 16"/>
<dbReference type="Gene3D" id="3.30.420.40">
    <property type="match status" value="1"/>
</dbReference>
<comment type="caution">
    <text evidence="17">The sequence shown here is derived from an EMBL/GenBank/DDBJ whole genome shotgun (WGS) entry which is preliminary data.</text>
</comment>
<dbReference type="PANTHER" id="PTHR34265:SF1">
    <property type="entry name" value="TYPE III PANTOTHENATE KINASE"/>
    <property type="match status" value="1"/>
</dbReference>
<dbReference type="UniPathway" id="UPA00241">
    <property type="reaction ID" value="UER00352"/>
</dbReference>
<feature type="binding site" evidence="16">
    <location>
        <position position="85"/>
    </location>
    <ligand>
        <name>substrate</name>
    </ligand>
</feature>
<keyword evidence="9 16" id="KW-0547">Nucleotide-binding</keyword>
<evidence type="ECO:0000256" key="3">
    <source>
        <dbReference type="ARBA" id="ARBA00004496"/>
    </source>
</evidence>
<dbReference type="GO" id="GO:0005737">
    <property type="term" value="C:cytoplasm"/>
    <property type="evidence" value="ECO:0007669"/>
    <property type="project" value="UniProtKB-SubCell"/>
</dbReference>
<dbReference type="AlphaFoldDB" id="A0A7K1XTU4"/>
<proteinExistence type="inferred from homology"/>
<keyword evidence="7 16" id="KW-0963">Cytoplasm</keyword>
<dbReference type="InterPro" id="IPR043129">
    <property type="entry name" value="ATPase_NBD"/>
</dbReference>
<dbReference type="HAMAP" id="MF_01274">
    <property type="entry name" value="Pantothen_kinase_3"/>
    <property type="match status" value="1"/>
</dbReference>
<feature type="active site" description="Proton acceptor" evidence="16">
    <location>
        <position position="94"/>
    </location>
</feature>
<evidence type="ECO:0000256" key="5">
    <source>
        <dbReference type="ARBA" id="ARBA00011738"/>
    </source>
</evidence>
<evidence type="ECO:0000256" key="14">
    <source>
        <dbReference type="ARBA" id="ARBA00038036"/>
    </source>
</evidence>
<dbReference type="InterPro" id="IPR004619">
    <property type="entry name" value="Type_III_PanK"/>
</dbReference>
<comment type="subcellular location">
    <subcellularLocation>
        <location evidence="3 16">Cytoplasm</location>
    </subcellularLocation>
</comment>
<gene>
    <name evidence="16" type="primary">coaX</name>
    <name evidence="17" type="ORF">GS398_03960</name>
</gene>
<evidence type="ECO:0000256" key="16">
    <source>
        <dbReference type="HAMAP-Rule" id="MF_01274"/>
    </source>
</evidence>
<feature type="binding site" evidence="16">
    <location>
        <begin position="92"/>
        <end position="95"/>
    </location>
    <ligand>
        <name>substrate</name>
    </ligand>
</feature>
<dbReference type="Pfam" id="PF03309">
    <property type="entry name" value="Pan_kinase"/>
    <property type="match status" value="1"/>
</dbReference>
<evidence type="ECO:0000256" key="9">
    <source>
        <dbReference type="ARBA" id="ARBA00022741"/>
    </source>
</evidence>
<feature type="binding site" evidence="16">
    <location>
        <position position="118"/>
    </location>
    <ligand>
        <name>ATP</name>
        <dbReference type="ChEBI" id="CHEBI:30616"/>
    </ligand>
</feature>
<evidence type="ECO:0000256" key="6">
    <source>
        <dbReference type="ARBA" id="ARBA00012102"/>
    </source>
</evidence>
<keyword evidence="18" id="KW-1185">Reference proteome</keyword>
<evidence type="ECO:0000256" key="15">
    <source>
        <dbReference type="ARBA" id="ARBA00040883"/>
    </source>
</evidence>
<evidence type="ECO:0000256" key="12">
    <source>
        <dbReference type="ARBA" id="ARBA00022958"/>
    </source>
</evidence>
<keyword evidence="16" id="KW-0479">Metal-binding</keyword>
<evidence type="ECO:0000256" key="4">
    <source>
        <dbReference type="ARBA" id="ARBA00005225"/>
    </source>
</evidence>
<evidence type="ECO:0000313" key="18">
    <source>
        <dbReference type="Proteomes" id="UP000451233"/>
    </source>
</evidence>
<comment type="cofactor">
    <cofactor evidence="2">
        <name>K(+)</name>
        <dbReference type="ChEBI" id="CHEBI:29103"/>
    </cofactor>
</comment>
<dbReference type="EMBL" id="WVHS01000001">
    <property type="protein sequence ID" value="MXV14441.1"/>
    <property type="molecule type" value="Genomic_DNA"/>
</dbReference>
<feature type="binding site" evidence="16">
    <location>
        <position position="115"/>
    </location>
    <ligand>
        <name>K(+)</name>
        <dbReference type="ChEBI" id="CHEBI:29103"/>
    </ligand>
</feature>
<organism evidence="17 18">
    <name type="scientific">Hufsiella ginkgonis</name>
    <dbReference type="NCBI Taxonomy" id="2695274"/>
    <lineage>
        <taxon>Bacteria</taxon>
        <taxon>Pseudomonadati</taxon>
        <taxon>Bacteroidota</taxon>
        <taxon>Sphingobacteriia</taxon>
        <taxon>Sphingobacteriales</taxon>
        <taxon>Sphingobacteriaceae</taxon>
        <taxon>Hufsiella</taxon>
    </lineage>
</organism>
<evidence type="ECO:0000313" key="17">
    <source>
        <dbReference type="EMBL" id="MXV14441.1"/>
    </source>
</evidence>
<dbReference type="PANTHER" id="PTHR34265">
    <property type="entry name" value="TYPE III PANTOTHENATE KINASE"/>
    <property type="match status" value="1"/>
</dbReference>
<comment type="catalytic activity">
    <reaction evidence="1 16">
        <text>(R)-pantothenate + ATP = (R)-4'-phosphopantothenate + ADP + H(+)</text>
        <dbReference type="Rhea" id="RHEA:16373"/>
        <dbReference type="ChEBI" id="CHEBI:10986"/>
        <dbReference type="ChEBI" id="CHEBI:15378"/>
        <dbReference type="ChEBI" id="CHEBI:29032"/>
        <dbReference type="ChEBI" id="CHEBI:30616"/>
        <dbReference type="ChEBI" id="CHEBI:456216"/>
        <dbReference type="EC" id="2.7.1.33"/>
    </reaction>
</comment>
<evidence type="ECO:0000256" key="8">
    <source>
        <dbReference type="ARBA" id="ARBA00022679"/>
    </source>
</evidence>
<protein>
    <recommendedName>
        <fullName evidence="15 16">Type III pantothenate kinase</fullName>
        <ecNumber evidence="6 16">2.7.1.33</ecNumber>
    </recommendedName>
    <alternativeName>
        <fullName evidence="16">PanK-III</fullName>
    </alternativeName>
    <alternativeName>
        <fullName evidence="16">Pantothenic acid kinase</fullName>
    </alternativeName>
</protein>
<dbReference type="GO" id="GO:0046872">
    <property type="term" value="F:metal ion binding"/>
    <property type="evidence" value="ECO:0007669"/>
    <property type="project" value="UniProtKB-KW"/>
</dbReference>
<evidence type="ECO:0000256" key="7">
    <source>
        <dbReference type="ARBA" id="ARBA00022490"/>
    </source>
</evidence>
<feature type="binding site" evidence="16">
    <location>
        <begin position="6"/>
        <end position="13"/>
    </location>
    <ligand>
        <name>ATP</name>
        <dbReference type="ChEBI" id="CHEBI:30616"/>
    </ligand>
</feature>
<dbReference type="RefSeq" id="WP_160905415.1">
    <property type="nucleotide sequence ID" value="NZ_WVHS01000001.1"/>
</dbReference>
<comment type="similarity">
    <text evidence="14 16">Belongs to the type III pantothenate kinase family.</text>
</comment>
<sequence>MNLVIDKGNSSAKIALFEERAMVRKEVYPTLSGEVIGRFLAGQHVEFSIISTVAGLAPETEDYLNGSGHFIRFHTGLKTKVVNRYATPETLGPDRLAAVIGAQALFPGRNVLVIDAGTAITYDLARADRRYDGGSISPGLSMRFRALQTFTGKLPLINADPGYDTGYGYDTRTAILSGVQDGIVYEAMGFIGAYRALYPDLQVVLCGGDVNFFETRMKSSIFAPIVKTEPSLVLIGLNEVIYQYND</sequence>
<comment type="cofactor">
    <cofactor evidence="16">
        <name>NH4(+)</name>
        <dbReference type="ChEBI" id="CHEBI:28938"/>
    </cofactor>
    <cofactor evidence="16">
        <name>K(+)</name>
        <dbReference type="ChEBI" id="CHEBI:29103"/>
    </cofactor>
    <text evidence="16">A monovalent cation. Ammonium or potassium.</text>
</comment>
<name>A0A7K1XTU4_9SPHI</name>
<reference evidence="17 18" key="1">
    <citation type="submission" date="2019-11" db="EMBL/GenBank/DDBJ databases">
        <title>Pedobacter sp. HMF7056 Genome sequencing and assembly.</title>
        <authorList>
            <person name="Kang H."/>
            <person name="Kim H."/>
            <person name="Joh K."/>
        </authorList>
    </citation>
    <scope>NUCLEOTIDE SEQUENCE [LARGE SCALE GENOMIC DNA]</scope>
    <source>
        <strain evidence="17 18">HMF7056</strain>
    </source>
</reference>
<dbReference type="NCBIfam" id="TIGR00671">
    <property type="entry name" value="baf"/>
    <property type="match status" value="1"/>
</dbReference>